<dbReference type="Gene3D" id="1.10.3720.10">
    <property type="entry name" value="MetI-like"/>
    <property type="match status" value="1"/>
</dbReference>
<dbReference type="PANTHER" id="PTHR30614:SF21">
    <property type="entry name" value="AMINO ACID ABC TRANSPORTER PERMEASE"/>
    <property type="match status" value="1"/>
</dbReference>
<keyword evidence="3" id="KW-1003">Cell membrane</keyword>
<feature type="domain" description="ABC transmembrane type-1" evidence="8">
    <location>
        <begin position="75"/>
        <end position="259"/>
    </location>
</feature>
<feature type="transmembrane region" description="Helical" evidence="7">
    <location>
        <begin position="242"/>
        <end position="259"/>
    </location>
</feature>
<sequence length="276" mass="29980">MSSPTPTLSMRDALYETPGPRTRRRVRIGTAITAVVVLLGIAAVVRQFYVTGQLAPRYWSLFLQWTTWRFLGQGLLGTVSVALTAGAISLVLGLLLMLGRTSGVRPLAALCRVVTDFFRGVPSLLLIYFLFFVPAQLGVKMPPFWMLTLPVALAAAGVLAEVFRAGVNAVPKGQVEAALSIGLSPAQTMRKIVLPQAVRYVIPSLIAQLVVVVKDTTVAYVVSFPDLMQNARVLITSYDALVSMYLVIALVYILINFAINKAAVYVSRRTGAKIIR</sequence>
<dbReference type="RefSeq" id="WP_289511796.1">
    <property type="nucleotide sequence ID" value="NZ_JAUDEA010000016.1"/>
</dbReference>
<dbReference type="PROSITE" id="PS50928">
    <property type="entry name" value="ABC_TM1"/>
    <property type="match status" value="1"/>
</dbReference>
<dbReference type="Pfam" id="PF00528">
    <property type="entry name" value="BPD_transp_1"/>
    <property type="match status" value="1"/>
</dbReference>
<dbReference type="NCBIfam" id="TIGR01726">
    <property type="entry name" value="HEQRo_perm_3TM"/>
    <property type="match status" value="1"/>
</dbReference>
<feature type="transmembrane region" description="Helical" evidence="7">
    <location>
        <begin position="70"/>
        <end position="96"/>
    </location>
</feature>
<dbReference type="InterPro" id="IPR043429">
    <property type="entry name" value="ArtM/GltK/GlnP/TcyL/YhdX-like"/>
</dbReference>
<dbReference type="PANTHER" id="PTHR30614">
    <property type="entry name" value="MEMBRANE COMPONENT OF AMINO ACID ABC TRANSPORTER"/>
    <property type="match status" value="1"/>
</dbReference>
<organism evidence="9 10">
    <name type="scientific">Thermophilibacter provencensis</name>
    <dbReference type="NCBI Taxonomy" id="1852386"/>
    <lineage>
        <taxon>Bacteria</taxon>
        <taxon>Bacillati</taxon>
        <taxon>Actinomycetota</taxon>
        <taxon>Coriobacteriia</taxon>
        <taxon>Coriobacteriales</taxon>
        <taxon>Atopobiaceae</taxon>
        <taxon>Thermophilibacter</taxon>
    </lineage>
</organism>
<keyword evidence="2 7" id="KW-0813">Transport</keyword>
<dbReference type="CDD" id="cd06261">
    <property type="entry name" value="TM_PBP2"/>
    <property type="match status" value="1"/>
</dbReference>
<protein>
    <submittedName>
        <fullName evidence="9">Amino acid ABC transporter permease</fullName>
    </submittedName>
</protein>
<evidence type="ECO:0000256" key="2">
    <source>
        <dbReference type="ARBA" id="ARBA00022448"/>
    </source>
</evidence>
<keyword evidence="6 7" id="KW-0472">Membrane</keyword>
<keyword evidence="4 7" id="KW-0812">Transmembrane</keyword>
<keyword evidence="5 7" id="KW-1133">Transmembrane helix</keyword>
<gene>
    <name evidence="9" type="ORF">QUW25_08590</name>
</gene>
<comment type="similarity">
    <text evidence="7">Belongs to the binding-protein-dependent transport system permease family.</text>
</comment>
<accession>A0ABT7V6X8</accession>
<evidence type="ECO:0000256" key="6">
    <source>
        <dbReference type="ARBA" id="ARBA00023136"/>
    </source>
</evidence>
<feature type="transmembrane region" description="Helical" evidence="7">
    <location>
        <begin position="200"/>
        <end position="222"/>
    </location>
</feature>
<evidence type="ECO:0000313" key="10">
    <source>
        <dbReference type="Proteomes" id="UP001529256"/>
    </source>
</evidence>
<evidence type="ECO:0000256" key="1">
    <source>
        <dbReference type="ARBA" id="ARBA00004651"/>
    </source>
</evidence>
<name>A0ABT7V6X8_9ACTN</name>
<comment type="caution">
    <text evidence="9">The sequence shown here is derived from an EMBL/GenBank/DDBJ whole genome shotgun (WGS) entry which is preliminary data.</text>
</comment>
<keyword evidence="10" id="KW-1185">Reference proteome</keyword>
<dbReference type="EMBL" id="JAUDEA010000016">
    <property type="protein sequence ID" value="MDM8271719.1"/>
    <property type="molecule type" value="Genomic_DNA"/>
</dbReference>
<proteinExistence type="inferred from homology"/>
<feature type="transmembrane region" description="Helical" evidence="7">
    <location>
        <begin position="117"/>
        <end position="137"/>
    </location>
</feature>
<dbReference type="InterPro" id="IPR000515">
    <property type="entry name" value="MetI-like"/>
</dbReference>
<evidence type="ECO:0000256" key="5">
    <source>
        <dbReference type="ARBA" id="ARBA00022989"/>
    </source>
</evidence>
<dbReference type="InterPro" id="IPR035906">
    <property type="entry name" value="MetI-like_sf"/>
</dbReference>
<evidence type="ECO:0000256" key="4">
    <source>
        <dbReference type="ARBA" id="ARBA00022692"/>
    </source>
</evidence>
<feature type="transmembrane region" description="Helical" evidence="7">
    <location>
        <begin position="143"/>
        <end position="163"/>
    </location>
</feature>
<dbReference type="InterPro" id="IPR010065">
    <property type="entry name" value="AA_ABC_transptr_permease_3TM"/>
</dbReference>
<reference evidence="9 10" key="3">
    <citation type="submission" date="2023-06" db="EMBL/GenBank/DDBJ databases">
        <authorList>
            <person name="Zeman M."/>
            <person name="Kubasova T."/>
            <person name="Jahodarova E."/>
            <person name="Nykrynova M."/>
            <person name="Rychlik I."/>
        </authorList>
    </citation>
    <scope>NUCLEOTIDE SEQUENCE [LARGE SCALE GENOMIC DNA]</scope>
    <source>
        <strain evidence="9 10">153_Feed</strain>
    </source>
</reference>
<evidence type="ECO:0000259" key="8">
    <source>
        <dbReference type="PROSITE" id="PS50928"/>
    </source>
</evidence>
<dbReference type="SUPFAM" id="SSF161098">
    <property type="entry name" value="MetI-like"/>
    <property type="match status" value="1"/>
</dbReference>
<feature type="transmembrane region" description="Helical" evidence="7">
    <location>
        <begin position="28"/>
        <end position="50"/>
    </location>
</feature>
<evidence type="ECO:0000256" key="3">
    <source>
        <dbReference type="ARBA" id="ARBA00022475"/>
    </source>
</evidence>
<evidence type="ECO:0000256" key="7">
    <source>
        <dbReference type="RuleBase" id="RU363032"/>
    </source>
</evidence>
<reference evidence="9 10" key="1">
    <citation type="submission" date="2023-06" db="EMBL/GenBank/DDBJ databases">
        <title>Identification and characterization of horizontal gene transfer across gut microbiota members of farm animals based on homology search.</title>
        <authorList>
            <person name="Schwarzerova J."/>
            <person name="Nykrynova M."/>
            <person name="Jureckova K."/>
            <person name="Cejkova D."/>
            <person name="Rychlik I."/>
        </authorList>
    </citation>
    <scope>NUCLEOTIDE SEQUENCE [LARGE SCALE GENOMIC DNA]</scope>
    <source>
        <strain evidence="9 10">153_Feed</strain>
    </source>
</reference>
<dbReference type="Proteomes" id="UP001529256">
    <property type="component" value="Unassembled WGS sequence"/>
</dbReference>
<reference evidence="10" key="2">
    <citation type="submission" date="2023-06" db="EMBL/GenBank/DDBJ databases">
        <title>Identification and characterization of horizontal gene transfer across gut microbiota members of farm animals based on homology search.</title>
        <authorList>
            <person name="Zeman M."/>
            <person name="Kubasova T."/>
            <person name="Jahodarova E."/>
            <person name="Nykrynova M."/>
            <person name="Rychlik I."/>
        </authorList>
    </citation>
    <scope>NUCLEOTIDE SEQUENCE [LARGE SCALE GENOMIC DNA]</scope>
    <source>
        <strain evidence="10">153_Feed</strain>
    </source>
</reference>
<comment type="subcellular location">
    <subcellularLocation>
        <location evidence="1 7">Cell membrane</location>
        <topology evidence="1 7">Multi-pass membrane protein</topology>
    </subcellularLocation>
</comment>
<evidence type="ECO:0000313" key="9">
    <source>
        <dbReference type="EMBL" id="MDM8271719.1"/>
    </source>
</evidence>